<name>A0A8S0W1V0_CYCAE</name>
<feature type="region of interest" description="Disordered" evidence="1">
    <location>
        <begin position="285"/>
        <end position="436"/>
    </location>
</feature>
<evidence type="ECO:0008006" key="4">
    <source>
        <dbReference type="Google" id="ProtNLM"/>
    </source>
</evidence>
<accession>A0A8S0W1V0</accession>
<feature type="region of interest" description="Disordered" evidence="1">
    <location>
        <begin position="31"/>
        <end position="61"/>
    </location>
</feature>
<feature type="compositionally biased region" description="Polar residues" evidence="1">
    <location>
        <begin position="153"/>
        <end position="163"/>
    </location>
</feature>
<keyword evidence="3" id="KW-1185">Reference proteome</keyword>
<comment type="caution">
    <text evidence="2">The sequence shown here is derived from an EMBL/GenBank/DDBJ whole genome shotgun (WGS) entry which is preliminary data.</text>
</comment>
<feature type="compositionally biased region" description="Polar residues" evidence="1">
    <location>
        <begin position="31"/>
        <end position="42"/>
    </location>
</feature>
<dbReference type="OrthoDB" id="3366922at2759"/>
<sequence length="884" mass="98361">MDDSDDYVLDDIVLDDQTLAVLDQEEQKYLHQSSLFQSSSTPPDRPINKRHKTNSGWTPGIGASVLAGDEDDLPEISLRADGSYGVMNRMNATTSRPVTGGQRNGPYIVPQKPVKVVQPTHVLPRNAQPRALSRPDNPRHTALRQSEPVRKPANQNQNHSQTTKSHDLQAQVLELQRKLDELREDNTKVQTALKDAIDMKMAKEGEVSILRKAIEKNAQVHAAQVSQLRSEKEKADAKQVQLQNKMKEDMDRLRTQFLFKQQELEASIRVKPPASVKAKKIGRADFPPTPLAIPSSMRSWNNAPEASTSRWLVTETPSRGPGPPPLFKASPSKQLPKSPEKRRKNATLPGFQNAFDTSTPIRSPSRRAAKGKAKTEQIFGGDSINDPLSPSQRSPILSQLQFEPPPSICPPPAAMNNLPSSNISAPASSRPDDDGMDIVVADSEEDVAGEDDPFESINLKNELCRIILTHSHPSNEQTTFQRLLSSTLLVKDSSLFSAYCSKTLAVLATSVKGDDYESSLQVISLSFLYILIALHESNQLLPLAILLDLLTKLILSLPRFQDAFLSAQVIVGPEEAVSAISGISQIIQQHLSHNLEHAHREILSQETLSFLESVCFHASPISLQRLEVFARNRKALMILFHPSQSNRFLERSSRMLAILSSHHALYEALLCANDNLGHPDQPIKDPLLDLLCSHLIDSTRPPTDVVKIQILVSFAQLSIAHPDGHGIMARSYTLIPSLILYTSFLTSPLWEDDERLTSSPEETLSLIRLINQATYLLYHLIFDTNPCLNLRSKLQQAQLRPFISINHIFIVTFGRLSYCDPPSWINPRGRQELEHLAEASRDILEVVVDGPEGDSVWAAFQSEPDEENAMDEEEMEARFMGNGV</sequence>
<feature type="region of interest" description="Disordered" evidence="1">
    <location>
        <begin position="91"/>
        <end position="167"/>
    </location>
</feature>
<evidence type="ECO:0000313" key="2">
    <source>
        <dbReference type="EMBL" id="CAA7259113.1"/>
    </source>
</evidence>
<reference evidence="2 3" key="1">
    <citation type="submission" date="2020-01" db="EMBL/GenBank/DDBJ databases">
        <authorList>
            <person name="Gupta K D."/>
        </authorList>
    </citation>
    <scope>NUCLEOTIDE SEQUENCE [LARGE SCALE GENOMIC DNA]</scope>
</reference>
<evidence type="ECO:0000256" key="1">
    <source>
        <dbReference type="SAM" id="MobiDB-lite"/>
    </source>
</evidence>
<dbReference type="AlphaFoldDB" id="A0A8S0W1V0"/>
<dbReference type="EMBL" id="CACVBS010000013">
    <property type="protein sequence ID" value="CAA7259113.1"/>
    <property type="molecule type" value="Genomic_DNA"/>
</dbReference>
<organism evidence="2 3">
    <name type="scientific">Cyclocybe aegerita</name>
    <name type="common">Black poplar mushroom</name>
    <name type="synonym">Agrocybe aegerita</name>
    <dbReference type="NCBI Taxonomy" id="1973307"/>
    <lineage>
        <taxon>Eukaryota</taxon>
        <taxon>Fungi</taxon>
        <taxon>Dikarya</taxon>
        <taxon>Basidiomycota</taxon>
        <taxon>Agaricomycotina</taxon>
        <taxon>Agaricomycetes</taxon>
        <taxon>Agaricomycetidae</taxon>
        <taxon>Agaricales</taxon>
        <taxon>Agaricineae</taxon>
        <taxon>Bolbitiaceae</taxon>
        <taxon>Cyclocybe</taxon>
    </lineage>
</organism>
<proteinExistence type="predicted"/>
<gene>
    <name evidence="2" type="ORF">AAE3_LOCUS1375</name>
</gene>
<evidence type="ECO:0000313" key="3">
    <source>
        <dbReference type="Proteomes" id="UP000467700"/>
    </source>
</evidence>
<feature type="compositionally biased region" description="Polar residues" evidence="1">
    <location>
        <begin position="386"/>
        <end position="401"/>
    </location>
</feature>
<protein>
    <recommendedName>
        <fullName evidence="4">Rad26 atrip</fullName>
    </recommendedName>
</protein>
<dbReference type="Proteomes" id="UP000467700">
    <property type="component" value="Unassembled WGS sequence"/>
</dbReference>
<feature type="compositionally biased region" description="Low complexity" evidence="1">
    <location>
        <begin position="109"/>
        <end position="119"/>
    </location>
</feature>
<feature type="compositionally biased region" description="Polar residues" evidence="1">
    <location>
        <begin position="296"/>
        <end position="317"/>
    </location>
</feature>
<feature type="compositionally biased region" description="Pro residues" evidence="1">
    <location>
        <begin position="403"/>
        <end position="413"/>
    </location>
</feature>
<feature type="compositionally biased region" description="Polar residues" evidence="1">
    <location>
        <begin position="417"/>
        <end position="427"/>
    </location>
</feature>